<feature type="transmembrane region" description="Helical" evidence="1">
    <location>
        <begin position="35"/>
        <end position="55"/>
    </location>
</feature>
<keyword evidence="1" id="KW-0812">Transmembrane</keyword>
<feature type="transmembrane region" description="Helical" evidence="1">
    <location>
        <begin position="84"/>
        <end position="107"/>
    </location>
</feature>
<evidence type="ECO:0000313" key="3">
    <source>
        <dbReference type="RefSeq" id="XP_018015341.1"/>
    </source>
</evidence>
<proteinExistence type="predicted"/>
<dbReference type="KEGG" id="hazt:108672217"/>
<dbReference type="Proteomes" id="UP000694843">
    <property type="component" value="Unplaced"/>
</dbReference>
<accession>A0A8B7NQG3</accession>
<dbReference type="GeneID" id="108672217"/>
<gene>
    <name evidence="3" type="primary">LOC108672217</name>
</gene>
<name>A0A8B7NQG3_HYAAZ</name>
<reference evidence="3" key="1">
    <citation type="submission" date="2025-08" db="UniProtKB">
        <authorList>
            <consortium name="RefSeq"/>
        </authorList>
    </citation>
    <scope>IDENTIFICATION</scope>
    <source>
        <tissue evidence="3">Whole organism</tissue>
    </source>
</reference>
<organism evidence="2 3">
    <name type="scientific">Hyalella azteca</name>
    <name type="common">Amphipod</name>
    <dbReference type="NCBI Taxonomy" id="294128"/>
    <lineage>
        <taxon>Eukaryota</taxon>
        <taxon>Metazoa</taxon>
        <taxon>Ecdysozoa</taxon>
        <taxon>Arthropoda</taxon>
        <taxon>Crustacea</taxon>
        <taxon>Multicrustacea</taxon>
        <taxon>Malacostraca</taxon>
        <taxon>Eumalacostraca</taxon>
        <taxon>Peracarida</taxon>
        <taxon>Amphipoda</taxon>
        <taxon>Senticaudata</taxon>
        <taxon>Talitrida</taxon>
        <taxon>Talitroidea</taxon>
        <taxon>Hyalellidae</taxon>
        <taxon>Hyalella</taxon>
    </lineage>
</organism>
<evidence type="ECO:0000256" key="1">
    <source>
        <dbReference type="SAM" id="Phobius"/>
    </source>
</evidence>
<keyword evidence="1" id="KW-0472">Membrane</keyword>
<dbReference type="RefSeq" id="XP_018015341.1">
    <property type="nucleotide sequence ID" value="XM_018159852.2"/>
</dbReference>
<protein>
    <submittedName>
        <fullName evidence="3">Uncharacterized protein LOC108672217</fullName>
    </submittedName>
</protein>
<dbReference type="AlphaFoldDB" id="A0A8B7NQG3"/>
<keyword evidence="1" id="KW-1133">Transmembrane helix</keyword>
<keyword evidence="2" id="KW-1185">Reference proteome</keyword>
<feature type="transmembrane region" description="Helical" evidence="1">
    <location>
        <begin position="6"/>
        <end position="28"/>
    </location>
</feature>
<evidence type="ECO:0000313" key="2">
    <source>
        <dbReference type="Proteomes" id="UP000694843"/>
    </source>
</evidence>
<sequence>MMVGEGIIVLLSVSVLISIVGVLAGLSLKNEGKIALAFCCAFIILLLVIVLKSIAQNSSNTQLHQALEQDDAEEVFYVGTDGSFWTWLAVLLTAALGSALSVVVLVLHCASPRFASPLLSRKPPLSRPQQAVF</sequence>